<sequence>MTDSLEPPQTIYEGITPLLARYSDKRNLCDITDLPRSLLPPGKEVRLLRLGAEANSLEPPGHPEVQTNDLGIKIAEKTVPWQDIHDDITPEEHVAIREEETQIMTTVFSWRARRRRDGGPDDEVELLIVQAWRTETEGELLGIVFGKLEEGNLALITSELLVFLAQLVEDLPLHILSRSDSKPGPDVLARTVAPHLLWSTCMELDVDNSLYLSHDLSLEINVADLVLCDPVIRRANALIVNDEAEEGEEEEEEEEESRTDLDDSDYLGEEETEGEVEREEDKEEEREEEEEEEPTEEENEPGEPSSRPRRSKEEELAEAQRQREKAEGKQPIEEGPPLELLLGDLSLNWEPPHEEPEDDGATAKGSGSHRCRRSESPAPSLSPPRPALRLRRDASDRPSSPVVIPPSP</sequence>
<protein>
    <submittedName>
        <fullName evidence="2">Uncharacterized protein</fullName>
    </submittedName>
</protein>
<dbReference type="AlphaFoldDB" id="A0A388L7C7"/>
<comment type="caution">
    <text evidence="2">The sequence shown here is derived from an EMBL/GenBank/DDBJ whole genome shotgun (WGS) entry which is preliminary data.</text>
</comment>
<feature type="compositionally biased region" description="Low complexity" evidence="1">
    <location>
        <begin position="333"/>
        <end position="347"/>
    </location>
</feature>
<organism evidence="2 3">
    <name type="scientific">Chara braunii</name>
    <name type="common">Braun's stonewort</name>
    <dbReference type="NCBI Taxonomy" id="69332"/>
    <lineage>
        <taxon>Eukaryota</taxon>
        <taxon>Viridiplantae</taxon>
        <taxon>Streptophyta</taxon>
        <taxon>Charophyceae</taxon>
        <taxon>Charales</taxon>
        <taxon>Characeae</taxon>
        <taxon>Chara</taxon>
    </lineage>
</organism>
<dbReference type="Proteomes" id="UP000265515">
    <property type="component" value="Unassembled WGS sequence"/>
</dbReference>
<evidence type="ECO:0000256" key="1">
    <source>
        <dbReference type="SAM" id="MobiDB-lite"/>
    </source>
</evidence>
<proteinExistence type="predicted"/>
<evidence type="ECO:0000313" key="2">
    <source>
        <dbReference type="EMBL" id="GBG78184.1"/>
    </source>
</evidence>
<evidence type="ECO:0000313" key="3">
    <source>
        <dbReference type="Proteomes" id="UP000265515"/>
    </source>
</evidence>
<feature type="compositionally biased region" description="Acidic residues" evidence="1">
    <location>
        <begin position="242"/>
        <end position="301"/>
    </location>
</feature>
<gene>
    <name evidence="2" type="ORF">CBR_g26217</name>
</gene>
<name>A0A388L7C7_CHABU</name>
<feature type="compositionally biased region" description="Basic and acidic residues" evidence="1">
    <location>
        <begin position="311"/>
        <end position="332"/>
    </location>
</feature>
<keyword evidence="3" id="KW-1185">Reference proteome</keyword>
<feature type="region of interest" description="Disordered" evidence="1">
    <location>
        <begin position="242"/>
        <end position="408"/>
    </location>
</feature>
<accession>A0A388L7C7</accession>
<reference evidence="2 3" key="1">
    <citation type="journal article" date="2018" name="Cell">
        <title>The Chara Genome: Secondary Complexity and Implications for Plant Terrestrialization.</title>
        <authorList>
            <person name="Nishiyama T."/>
            <person name="Sakayama H."/>
            <person name="Vries J.D."/>
            <person name="Buschmann H."/>
            <person name="Saint-Marcoux D."/>
            <person name="Ullrich K.K."/>
            <person name="Haas F.B."/>
            <person name="Vanderstraeten L."/>
            <person name="Becker D."/>
            <person name="Lang D."/>
            <person name="Vosolsobe S."/>
            <person name="Rombauts S."/>
            <person name="Wilhelmsson P.K.I."/>
            <person name="Janitza P."/>
            <person name="Kern R."/>
            <person name="Heyl A."/>
            <person name="Rumpler F."/>
            <person name="Villalobos L.I.A.C."/>
            <person name="Clay J.M."/>
            <person name="Skokan R."/>
            <person name="Toyoda A."/>
            <person name="Suzuki Y."/>
            <person name="Kagoshima H."/>
            <person name="Schijlen E."/>
            <person name="Tajeshwar N."/>
            <person name="Catarino B."/>
            <person name="Hetherington A.J."/>
            <person name="Saltykova A."/>
            <person name="Bonnot C."/>
            <person name="Breuninger H."/>
            <person name="Symeonidi A."/>
            <person name="Radhakrishnan G.V."/>
            <person name="Van Nieuwerburgh F."/>
            <person name="Deforce D."/>
            <person name="Chang C."/>
            <person name="Karol K.G."/>
            <person name="Hedrich R."/>
            <person name="Ulvskov P."/>
            <person name="Glockner G."/>
            <person name="Delwiche C.F."/>
            <person name="Petrasek J."/>
            <person name="Van de Peer Y."/>
            <person name="Friml J."/>
            <person name="Beilby M."/>
            <person name="Dolan L."/>
            <person name="Kohara Y."/>
            <person name="Sugano S."/>
            <person name="Fujiyama A."/>
            <person name="Delaux P.-M."/>
            <person name="Quint M."/>
            <person name="TheiBen G."/>
            <person name="Hagemann M."/>
            <person name="Harholt J."/>
            <person name="Dunand C."/>
            <person name="Zachgo S."/>
            <person name="Langdale J."/>
            <person name="Maumus F."/>
            <person name="Straeten D.V.D."/>
            <person name="Gould S.B."/>
            <person name="Rensing S.A."/>
        </authorList>
    </citation>
    <scope>NUCLEOTIDE SEQUENCE [LARGE SCALE GENOMIC DNA]</scope>
    <source>
        <strain evidence="2 3">S276</strain>
    </source>
</reference>
<dbReference type="Gramene" id="GBG78184">
    <property type="protein sequence ID" value="GBG78184"/>
    <property type="gene ID" value="CBR_g26217"/>
</dbReference>
<dbReference type="EMBL" id="BFEA01000288">
    <property type="protein sequence ID" value="GBG78184.1"/>
    <property type="molecule type" value="Genomic_DNA"/>
</dbReference>